<evidence type="ECO:0000313" key="7">
    <source>
        <dbReference type="EMBL" id="SDK02856.1"/>
    </source>
</evidence>
<feature type="transmembrane region" description="Helical" evidence="5">
    <location>
        <begin position="12"/>
        <end position="34"/>
    </location>
</feature>
<proteinExistence type="predicted"/>
<dbReference type="InterPro" id="IPR013525">
    <property type="entry name" value="ABC2_TM"/>
</dbReference>
<evidence type="ECO:0000256" key="3">
    <source>
        <dbReference type="ARBA" id="ARBA00022989"/>
    </source>
</evidence>
<dbReference type="GO" id="GO:0140359">
    <property type="term" value="F:ABC-type transporter activity"/>
    <property type="evidence" value="ECO:0007669"/>
    <property type="project" value="InterPro"/>
</dbReference>
<gene>
    <name evidence="7" type="ORF">SAMN04515672_2186</name>
</gene>
<evidence type="ECO:0000256" key="2">
    <source>
        <dbReference type="ARBA" id="ARBA00022692"/>
    </source>
</evidence>
<sequence length="260" mass="28579">MTAILRVESRKLVRGTVILTGLLVVLSAFFFVVFPSIQEEAELFEAVYPDYLLALLGIEELHTIEGFIGGYIFPFVWILLAGIYFAYVSAGMISRDIRTRRMDLTLSNPVSRESVVLQKVAALWVPVVALNVGMMAVLFAGATVLGEPIDLASLAMVHLLGVPYLLVCAGIGLLLSVVVDRVETAQTTALILVFALWLIDGLSQMNSDFEWVGEITPSRYYDPSAILVHEEYAPIDATILLVTFLVLVAVSVLVFVRRDI</sequence>
<feature type="transmembrane region" description="Helical" evidence="5">
    <location>
        <begin position="121"/>
        <end position="145"/>
    </location>
</feature>
<keyword evidence="2 5" id="KW-0812">Transmembrane</keyword>
<feature type="transmembrane region" description="Helical" evidence="5">
    <location>
        <begin position="182"/>
        <end position="199"/>
    </location>
</feature>
<feature type="transmembrane region" description="Helical" evidence="5">
    <location>
        <begin position="237"/>
        <end position="256"/>
    </location>
</feature>
<dbReference type="EMBL" id="FNFE01000002">
    <property type="protein sequence ID" value="SDK02856.1"/>
    <property type="molecule type" value="Genomic_DNA"/>
</dbReference>
<keyword evidence="8" id="KW-1185">Reference proteome</keyword>
<evidence type="ECO:0000313" key="8">
    <source>
        <dbReference type="Proteomes" id="UP000198882"/>
    </source>
</evidence>
<protein>
    <submittedName>
        <fullName evidence="7">ABC-2 type transport system permease protein</fullName>
    </submittedName>
</protein>
<evidence type="ECO:0000256" key="4">
    <source>
        <dbReference type="ARBA" id="ARBA00023136"/>
    </source>
</evidence>
<dbReference type="PANTHER" id="PTHR43471">
    <property type="entry name" value="ABC TRANSPORTER PERMEASE"/>
    <property type="match status" value="1"/>
</dbReference>
<dbReference type="AlphaFoldDB" id="A0A1G8YJE3"/>
<dbReference type="OrthoDB" id="204776at2157"/>
<reference evidence="8" key="1">
    <citation type="submission" date="2016-10" db="EMBL/GenBank/DDBJ databases">
        <authorList>
            <person name="Varghese N."/>
            <person name="Submissions S."/>
        </authorList>
    </citation>
    <scope>NUCLEOTIDE SEQUENCE [LARGE SCALE GENOMIC DNA]</scope>
    <source>
        <strain evidence="8">B4,CECT 8067,JCM 17497</strain>
    </source>
</reference>
<organism evidence="7 8">
    <name type="scientific">Natronorubrum texcoconense</name>
    <dbReference type="NCBI Taxonomy" id="1095776"/>
    <lineage>
        <taxon>Archaea</taxon>
        <taxon>Methanobacteriati</taxon>
        <taxon>Methanobacteriota</taxon>
        <taxon>Stenosarchaea group</taxon>
        <taxon>Halobacteria</taxon>
        <taxon>Halobacteriales</taxon>
        <taxon>Natrialbaceae</taxon>
        <taxon>Natronorubrum</taxon>
    </lineage>
</organism>
<dbReference type="STRING" id="1095776.SAMN04515672_2186"/>
<dbReference type="Pfam" id="PF12698">
    <property type="entry name" value="ABC2_membrane_3"/>
    <property type="match status" value="1"/>
</dbReference>
<accession>A0A1G8YJE3</accession>
<name>A0A1G8YJE3_9EURY</name>
<evidence type="ECO:0000256" key="5">
    <source>
        <dbReference type="SAM" id="Phobius"/>
    </source>
</evidence>
<dbReference type="Proteomes" id="UP000198882">
    <property type="component" value="Unassembled WGS sequence"/>
</dbReference>
<feature type="domain" description="ABC-2 type transporter transmembrane" evidence="6">
    <location>
        <begin position="68"/>
        <end position="252"/>
    </location>
</feature>
<dbReference type="PANTHER" id="PTHR43471:SF12">
    <property type="entry name" value="HYPOTHETICAL MEMBRANE PROTEIN, CONSERVED"/>
    <property type="match status" value="1"/>
</dbReference>
<comment type="subcellular location">
    <subcellularLocation>
        <location evidence="1">Membrane</location>
        <topology evidence="1">Multi-pass membrane protein</topology>
    </subcellularLocation>
</comment>
<keyword evidence="3 5" id="KW-1133">Transmembrane helix</keyword>
<evidence type="ECO:0000259" key="6">
    <source>
        <dbReference type="Pfam" id="PF12698"/>
    </source>
</evidence>
<evidence type="ECO:0000256" key="1">
    <source>
        <dbReference type="ARBA" id="ARBA00004141"/>
    </source>
</evidence>
<dbReference type="RefSeq" id="WP_090305637.1">
    <property type="nucleotide sequence ID" value="NZ_FNFE01000002.1"/>
</dbReference>
<keyword evidence="4 5" id="KW-0472">Membrane</keyword>
<dbReference type="GO" id="GO:0005886">
    <property type="term" value="C:plasma membrane"/>
    <property type="evidence" value="ECO:0007669"/>
    <property type="project" value="UniProtKB-SubCell"/>
</dbReference>
<feature type="transmembrane region" description="Helical" evidence="5">
    <location>
        <begin position="71"/>
        <end position="93"/>
    </location>
</feature>
<feature type="transmembrane region" description="Helical" evidence="5">
    <location>
        <begin position="151"/>
        <end position="175"/>
    </location>
</feature>